<protein>
    <submittedName>
        <fullName evidence="9">Putative General secretion pathway protein F</fullName>
    </submittedName>
</protein>
<evidence type="ECO:0000259" key="8">
    <source>
        <dbReference type="Pfam" id="PF00482"/>
    </source>
</evidence>
<comment type="similarity">
    <text evidence="2">Belongs to the GSP F family.</text>
</comment>
<gene>
    <name evidence="9" type="ORF">CARN1_1819</name>
</gene>
<dbReference type="InterPro" id="IPR042094">
    <property type="entry name" value="T2SS_GspF_sf"/>
</dbReference>
<evidence type="ECO:0000256" key="2">
    <source>
        <dbReference type="ARBA" id="ARBA00005745"/>
    </source>
</evidence>
<proteinExistence type="inferred from homology"/>
<comment type="subcellular location">
    <subcellularLocation>
        <location evidence="1">Cell membrane</location>
        <topology evidence="1">Multi-pass membrane protein</topology>
    </subcellularLocation>
</comment>
<dbReference type="PANTHER" id="PTHR30012">
    <property type="entry name" value="GENERAL SECRETION PATHWAY PROTEIN"/>
    <property type="match status" value="1"/>
</dbReference>
<dbReference type="AlphaFoldDB" id="E6PE31"/>
<dbReference type="PANTHER" id="PTHR30012:SF0">
    <property type="entry name" value="TYPE II SECRETION SYSTEM PROTEIN F-RELATED"/>
    <property type="match status" value="1"/>
</dbReference>
<comment type="caution">
    <text evidence="9">The sequence shown here is derived from an EMBL/GenBank/DDBJ whole genome shotgun (WGS) entry which is preliminary data.</text>
</comment>
<feature type="transmembrane region" description="Helical" evidence="7">
    <location>
        <begin position="47"/>
        <end position="67"/>
    </location>
</feature>
<feature type="transmembrane region" description="Helical" evidence="7">
    <location>
        <begin position="104"/>
        <end position="126"/>
    </location>
</feature>
<keyword evidence="5 7" id="KW-1133">Transmembrane helix</keyword>
<dbReference type="PRINTS" id="PR00812">
    <property type="entry name" value="BCTERIALGSPF"/>
</dbReference>
<feature type="transmembrane region" description="Helical" evidence="7">
    <location>
        <begin position="255"/>
        <end position="279"/>
    </location>
</feature>
<keyword evidence="3" id="KW-1003">Cell membrane</keyword>
<feature type="domain" description="Type II secretion system protein GspF" evidence="8">
    <location>
        <begin position="4"/>
        <end position="70"/>
    </location>
</feature>
<evidence type="ECO:0000256" key="4">
    <source>
        <dbReference type="ARBA" id="ARBA00022692"/>
    </source>
</evidence>
<dbReference type="EMBL" id="CABL01000002">
    <property type="protein sequence ID" value="CBH74716.1"/>
    <property type="molecule type" value="Genomic_DNA"/>
</dbReference>
<dbReference type="InterPro" id="IPR018076">
    <property type="entry name" value="T2SS_GspF_dom"/>
</dbReference>
<keyword evidence="4 7" id="KW-0812">Transmembrane</keyword>
<dbReference type="GO" id="GO:0005886">
    <property type="term" value="C:plasma membrane"/>
    <property type="evidence" value="ECO:0007669"/>
    <property type="project" value="UniProtKB-SubCell"/>
</dbReference>
<name>E6PE31_9ZZZZ</name>
<sequence length="283" mass="29807">MPREFPPNDVALIRAGEQMGSLDAALVRLAGRMERTSELRGRITGAIAYPAWVFLASIAIMVGLAVTTMPSITSLLRELGARPSGLLSVSIAVSEALSQPGGRLALFGATVVLTLTGVMLQTWPAFRAARETALLRLPVLGKIIADRCAGEFFSVCAELLHAGVGIVESIELGANAAANQVLQRTAKRWIGKIESGETWSSSMEGGPFIDAMTKTMTELGEETGSLPTLLGAIGTHRLSEAEARLRLLTSLLEPLAMLAIGGMVALFVSGVLIPIYNAIGGIR</sequence>
<feature type="domain" description="Type II secretion system protein GspF" evidence="8">
    <location>
        <begin position="152"/>
        <end position="274"/>
    </location>
</feature>
<evidence type="ECO:0000313" key="9">
    <source>
        <dbReference type="EMBL" id="CBH74716.1"/>
    </source>
</evidence>
<organism evidence="9">
    <name type="scientific">mine drainage metagenome</name>
    <dbReference type="NCBI Taxonomy" id="410659"/>
    <lineage>
        <taxon>unclassified sequences</taxon>
        <taxon>metagenomes</taxon>
        <taxon>ecological metagenomes</taxon>
    </lineage>
</organism>
<evidence type="ECO:0000256" key="7">
    <source>
        <dbReference type="SAM" id="Phobius"/>
    </source>
</evidence>
<evidence type="ECO:0000256" key="6">
    <source>
        <dbReference type="ARBA" id="ARBA00023136"/>
    </source>
</evidence>
<dbReference type="Gene3D" id="1.20.81.30">
    <property type="entry name" value="Type II secretion system (T2SS), domain F"/>
    <property type="match status" value="2"/>
</dbReference>
<accession>E6PE31</accession>
<dbReference type="Pfam" id="PF00482">
    <property type="entry name" value="T2SSF"/>
    <property type="match status" value="2"/>
</dbReference>
<evidence type="ECO:0000256" key="5">
    <source>
        <dbReference type="ARBA" id="ARBA00022989"/>
    </source>
</evidence>
<evidence type="ECO:0000256" key="3">
    <source>
        <dbReference type="ARBA" id="ARBA00022475"/>
    </source>
</evidence>
<evidence type="ECO:0000256" key="1">
    <source>
        <dbReference type="ARBA" id="ARBA00004651"/>
    </source>
</evidence>
<dbReference type="InterPro" id="IPR003004">
    <property type="entry name" value="GspF/PilC"/>
</dbReference>
<keyword evidence="6 7" id="KW-0472">Membrane</keyword>
<reference evidence="9" key="1">
    <citation type="submission" date="2009-10" db="EMBL/GenBank/DDBJ databases">
        <title>Diversity of trophic interactions inside an arsenic-rich microbial ecosystem.</title>
        <authorList>
            <person name="Bertin P.N."/>
            <person name="Heinrich-Salmeron A."/>
            <person name="Pelletier E."/>
            <person name="Goulhen-Chollet F."/>
            <person name="Arsene-Ploetze F."/>
            <person name="Gallien S."/>
            <person name="Calteau A."/>
            <person name="Vallenet D."/>
            <person name="Casiot C."/>
            <person name="Chane-Woon-Ming B."/>
            <person name="Giloteaux L."/>
            <person name="Barakat M."/>
            <person name="Bonnefoy V."/>
            <person name="Bruneel O."/>
            <person name="Chandler M."/>
            <person name="Cleiss J."/>
            <person name="Duran R."/>
            <person name="Elbaz-Poulichet F."/>
            <person name="Fonknechten N."/>
            <person name="Lauga B."/>
            <person name="Mornico D."/>
            <person name="Ortet P."/>
            <person name="Schaeffer C."/>
            <person name="Siguier P."/>
            <person name="Alexander Thil Smith A."/>
            <person name="Van Dorsselaer A."/>
            <person name="Weissenbach J."/>
            <person name="Medigue C."/>
            <person name="Le Paslier D."/>
        </authorList>
    </citation>
    <scope>NUCLEOTIDE SEQUENCE</scope>
</reference>